<protein>
    <recommendedName>
        <fullName evidence="3">Protein FAR1-RELATED SEQUENCE</fullName>
    </recommendedName>
</protein>
<dbReference type="PANTHER" id="PTHR47718">
    <property type="entry name" value="OS01G0519700 PROTEIN"/>
    <property type="match status" value="1"/>
</dbReference>
<evidence type="ECO:0000313" key="1">
    <source>
        <dbReference type="EMBL" id="RYR49848.1"/>
    </source>
</evidence>
<evidence type="ECO:0000313" key="2">
    <source>
        <dbReference type="Proteomes" id="UP000289738"/>
    </source>
</evidence>
<proteinExistence type="predicted"/>
<name>A0A445CG05_ARAHY</name>
<organism evidence="1 2">
    <name type="scientific">Arachis hypogaea</name>
    <name type="common">Peanut</name>
    <dbReference type="NCBI Taxonomy" id="3818"/>
    <lineage>
        <taxon>Eukaryota</taxon>
        <taxon>Viridiplantae</taxon>
        <taxon>Streptophyta</taxon>
        <taxon>Embryophyta</taxon>
        <taxon>Tracheophyta</taxon>
        <taxon>Spermatophyta</taxon>
        <taxon>Magnoliopsida</taxon>
        <taxon>eudicotyledons</taxon>
        <taxon>Gunneridae</taxon>
        <taxon>Pentapetalae</taxon>
        <taxon>rosids</taxon>
        <taxon>fabids</taxon>
        <taxon>Fabales</taxon>
        <taxon>Fabaceae</taxon>
        <taxon>Papilionoideae</taxon>
        <taxon>50 kb inversion clade</taxon>
        <taxon>dalbergioids sensu lato</taxon>
        <taxon>Dalbergieae</taxon>
        <taxon>Pterocarpus clade</taxon>
        <taxon>Arachis</taxon>
    </lineage>
</organism>
<dbReference type="Proteomes" id="UP000289738">
    <property type="component" value="Chromosome A07"/>
</dbReference>
<evidence type="ECO:0008006" key="3">
    <source>
        <dbReference type="Google" id="ProtNLM"/>
    </source>
</evidence>
<keyword evidence="2" id="KW-1185">Reference proteome</keyword>
<dbReference type="AlphaFoldDB" id="A0A445CG05"/>
<dbReference type="PANTHER" id="PTHR47718:SF13">
    <property type="entry name" value="OS09G0290500 PROTEIN"/>
    <property type="match status" value="1"/>
</dbReference>
<dbReference type="EMBL" id="SDMP01000007">
    <property type="protein sequence ID" value="RYR49848.1"/>
    <property type="molecule type" value="Genomic_DNA"/>
</dbReference>
<comment type="caution">
    <text evidence="1">The sequence shown here is derived from an EMBL/GenBank/DDBJ whole genome shotgun (WGS) entry which is preliminary data.</text>
</comment>
<gene>
    <name evidence="1" type="ORF">Ahy_A07g036369</name>
</gene>
<accession>A0A445CG05</accession>
<sequence>MVGFKVKDIYNTIEKQRRAGASDMDNALKYLQMLKARDPCMFWKYSLDEQRRLNNIFWCDGASQYDFSVSAILWGLMRRTGGISTNVPL</sequence>
<reference evidence="1 2" key="1">
    <citation type="submission" date="2019-01" db="EMBL/GenBank/DDBJ databases">
        <title>Sequencing of cultivated peanut Arachis hypogaea provides insights into genome evolution and oil improvement.</title>
        <authorList>
            <person name="Chen X."/>
        </authorList>
    </citation>
    <scope>NUCLEOTIDE SEQUENCE [LARGE SCALE GENOMIC DNA]</scope>
    <source>
        <strain evidence="2">cv. Fuhuasheng</strain>
        <tissue evidence="1">Leaves</tissue>
    </source>
</reference>